<keyword evidence="3" id="KW-1185">Reference proteome</keyword>
<dbReference type="InterPro" id="IPR013216">
    <property type="entry name" value="Methyltransf_11"/>
</dbReference>
<evidence type="ECO:0000259" key="1">
    <source>
        <dbReference type="Pfam" id="PF08241"/>
    </source>
</evidence>
<accession>A0ABT0SCY3</accession>
<dbReference type="InterPro" id="IPR029063">
    <property type="entry name" value="SAM-dependent_MTases_sf"/>
</dbReference>
<comment type="caution">
    <text evidence="2">The sequence shown here is derived from an EMBL/GenBank/DDBJ whole genome shotgun (WGS) entry which is preliminary data.</text>
</comment>
<organism evidence="2 3">
    <name type="scientific">Stenotrophomonas mori</name>
    <dbReference type="NCBI Taxonomy" id="2871096"/>
    <lineage>
        <taxon>Bacteria</taxon>
        <taxon>Pseudomonadati</taxon>
        <taxon>Pseudomonadota</taxon>
        <taxon>Gammaproteobacteria</taxon>
        <taxon>Lysobacterales</taxon>
        <taxon>Lysobacteraceae</taxon>
        <taxon>Stenotrophomonas</taxon>
    </lineage>
</organism>
<protein>
    <submittedName>
        <fullName evidence="2">Methyltransferase domain-containing protein</fullName>
    </submittedName>
</protein>
<feature type="domain" description="Methyltransferase type 11" evidence="1">
    <location>
        <begin position="109"/>
        <end position="159"/>
    </location>
</feature>
<dbReference type="Pfam" id="PF08241">
    <property type="entry name" value="Methyltransf_11"/>
    <property type="match status" value="1"/>
</dbReference>
<dbReference type="GO" id="GO:0032259">
    <property type="term" value="P:methylation"/>
    <property type="evidence" value="ECO:0007669"/>
    <property type="project" value="UniProtKB-KW"/>
</dbReference>
<dbReference type="SUPFAM" id="SSF53335">
    <property type="entry name" value="S-adenosyl-L-methionine-dependent methyltransferases"/>
    <property type="match status" value="1"/>
</dbReference>
<keyword evidence="2" id="KW-0489">Methyltransferase</keyword>
<evidence type="ECO:0000313" key="2">
    <source>
        <dbReference type="EMBL" id="MCL7713157.1"/>
    </source>
</evidence>
<reference evidence="2 3" key="1">
    <citation type="submission" date="2021-08" db="EMBL/GenBank/DDBJ databases">
        <title>Novel members of of the genus Stenotrophomonas from differernt environment.</title>
        <authorList>
            <person name="Deng Y."/>
        </authorList>
    </citation>
    <scope>NUCLEOTIDE SEQUENCE [LARGE SCALE GENOMIC DNA]</scope>
    <source>
        <strain evidence="2 3">CPCC 101365</strain>
    </source>
</reference>
<keyword evidence="2" id="KW-0808">Transferase</keyword>
<gene>
    <name evidence="2" type="ORF">K5L01_00590</name>
</gene>
<dbReference type="CDD" id="cd02440">
    <property type="entry name" value="AdoMet_MTases"/>
    <property type="match status" value="1"/>
</dbReference>
<dbReference type="GO" id="GO:0008168">
    <property type="term" value="F:methyltransferase activity"/>
    <property type="evidence" value="ECO:0007669"/>
    <property type="project" value="UniProtKB-KW"/>
</dbReference>
<dbReference type="EMBL" id="JAIKTS010000001">
    <property type="protein sequence ID" value="MCL7713157.1"/>
    <property type="molecule type" value="Genomic_DNA"/>
</dbReference>
<sequence length="244" mass="27126">MAPAQPLRGHCPLCRAATDFQGDPQGNIRERLYCGNCGCNARQRAAARVLLEALEAAGTARVYATEQASLFYRTLRGRVGQLHGGEYGVGLSRRWRLQLWLWRHGVFERVVLRDLTALEFADAGLDAVISLDVLEHIVDTGAALREAARVLRPGGVFVFTVPFYPDKARSRQIARLRDDGQVVFEGRPEYHGDPVSGGVPCFHHFGWDLLAMLREAGFADARVLRVHDPGAGLPQGQWVFRARR</sequence>
<dbReference type="Gene3D" id="3.40.50.150">
    <property type="entry name" value="Vaccinia Virus protein VP39"/>
    <property type="match status" value="1"/>
</dbReference>
<name>A0ABT0SCY3_9GAMM</name>
<dbReference type="Proteomes" id="UP001431235">
    <property type="component" value="Unassembled WGS sequence"/>
</dbReference>
<proteinExistence type="predicted"/>
<evidence type="ECO:0000313" key="3">
    <source>
        <dbReference type="Proteomes" id="UP001431235"/>
    </source>
</evidence>